<organism evidence="7">
    <name type="scientific">human gut metagenome</name>
    <dbReference type="NCBI Taxonomy" id="408170"/>
    <lineage>
        <taxon>unclassified sequences</taxon>
        <taxon>metagenomes</taxon>
        <taxon>organismal metagenomes</taxon>
    </lineage>
</organism>
<evidence type="ECO:0000256" key="3">
    <source>
        <dbReference type="ARBA" id="ARBA00022692"/>
    </source>
</evidence>
<sequence>MILVLGILLSYISVAIYPSIHILKLITGLLFVLQPIIYNKYVKNHYNIMHDAKDDKNLLKNRWNGFAINIAAFIHNCTDIAILTIFTNLATVSIYSVYSIVTNGLRSIFNAVSNAIVPNIGQAYASENTEEINSKMDLYEFVTFNLVFYMFTIAALLITPFVMIYTHGINDANYNQLIFGVLLVVSEAIYLIKFPHLNLSYSANKFKELTIPAFLEAGINIIVSLVFVSKLGLIGVAIGTICGMIYRLIYQVYFSTKLIRNRPQKVFYKKLLVYIIFTLIGLTLCYYFVPISKFNIGSFIKTSIVYACLFGVMYFVASIVAFNNELKYLKNYLIKR</sequence>
<evidence type="ECO:0000256" key="4">
    <source>
        <dbReference type="ARBA" id="ARBA00022989"/>
    </source>
</evidence>
<evidence type="ECO:0000256" key="1">
    <source>
        <dbReference type="ARBA" id="ARBA00004651"/>
    </source>
</evidence>
<accession>K1SFE8</accession>
<evidence type="ECO:0000256" key="5">
    <source>
        <dbReference type="ARBA" id="ARBA00023136"/>
    </source>
</evidence>
<dbReference type="PANTHER" id="PTHR30250">
    <property type="entry name" value="PST FAMILY PREDICTED COLANIC ACID TRANSPORTER"/>
    <property type="match status" value="1"/>
</dbReference>
<keyword evidence="5 6" id="KW-0472">Membrane</keyword>
<proteinExistence type="predicted"/>
<reference evidence="7" key="1">
    <citation type="journal article" date="2013" name="Environ. Microbiol.">
        <title>Microbiota from the distal guts of lean and obese adolescents exhibit partial functional redundancy besides clear differences in community structure.</title>
        <authorList>
            <person name="Ferrer M."/>
            <person name="Ruiz A."/>
            <person name="Lanza F."/>
            <person name="Haange S.B."/>
            <person name="Oberbach A."/>
            <person name="Till H."/>
            <person name="Bargiela R."/>
            <person name="Campoy C."/>
            <person name="Segura M.T."/>
            <person name="Richter M."/>
            <person name="von Bergen M."/>
            <person name="Seifert J."/>
            <person name="Suarez A."/>
        </authorList>
    </citation>
    <scope>NUCLEOTIDE SEQUENCE</scope>
</reference>
<protein>
    <submittedName>
        <fullName evidence="7">Polysaccharide transport protein</fullName>
    </submittedName>
</protein>
<feature type="transmembrane region" description="Helical" evidence="6">
    <location>
        <begin position="146"/>
        <end position="165"/>
    </location>
</feature>
<feature type="transmembrane region" description="Helical" evidence="6">
    <location>
        <begin position="271"/>
        <end position="289"/>
    </location>
</feature>
<comment type="subcellular location">
    <subcellularLocation>
        <location evidence="1">Cell membrane</location>
        <topology evidence="1">Multi-pass membrane protein</topology>
    </subcellularLocation>
</comment>
<comment type="caution">
    <text evidence="7">The sequence shown here is derived from an EMBL/GenBank/DDBJ whole genome shotgun (WGS) entry which is preliminary data.</text>
</comment>
<dbReference type="EMBL" id="AJWZ01011204">
    <property type="protein sequence ID" value="EKC46136.1"/>
    <property type="molecule type" value="Genomic_DNA"/>
</dbReference>
<dbReference type="PANTHER" id="PTHR30250:SF26">
    <property type="entry name" value="PSMA PROTEIN"/>
    <property type="match status" value="1"/>
</dbReference>
<feature type="transmembrane region" description="Helical" evidence="6">
    <location>
        <begin position="177"/>
        <end position="197"/>
    </location>
</feature>
<keyword evidence="2" id="KW-1003">Cell membrane</keyword>
<dbReference type="AlphaFoldDB" id="K1SFE8"/>
<evidence type="ECO:0000256" key="6">
    <source>
        <dbReference type="SAM" id="Phobius"/>
    </source>
</evidence>
<feature type="transmembrane region" description="Helical" evidence="6">
    <location>
        <begin position="217"/>
        <end position="250"/>
    </location>
</feature>
<keyword evidence="3 6" id="KW-0812">Transmembrane</keyword>
<feature type="transmembrane region" description="Helical" evidence="6">
    <location>
        <begin position="304"/>
        <end position="326"/>
    </location>
</feature>
<evidence type="ECO:0000313" key="7">
    <source>
        <dbReference type="EMBL" id="EKC46136.1"/>
    </source>
</evidence>
<feature type="transmembrane region" description="Helical" evidence="6">
    <location>
        <begin position="25"/>
        <end position="42"/>
    </location>
</feature>
<dbReference type="InterPro" id="IPR050833">
    <property type="entry name" value="Poly_Biosynth_Transport"/>
</dbReference>
<gene>
    <name evidence="7" type="ORF">OBE_16446</name>
</gene>
<evidence type="ECO:0000256" key="2">
    <source>
        <dbReference type="ARBA" id="ARBA00022475"/>
    </source>
</evidence>
<dbReference type="GO" id="GO:0005886">
    <property type="term" value="C:plasma membrane"/>
    <property type="evidence" value="ECO:0007669"/>
    <property type="project" value="UniProtKB-SubCell"/>
</dbReference>
<name>K1SFE8_9ZZZZ</name>
<keyword evidence="4 6" id="KW-1133">Transmembrane helix</keyword>